<dbReference type="AlphaFoldDB" id="A0A4V3CGT2"/>
<dbReference type="CDD" id="cd01071">
    <property type="entry name" value="PBP2_PhnD_like"/>
    <property type="match status" value="1"/>
</dbReference>
<reference evidence="2 3" key="1">
    <citation type="submission" date="2019-03" db="EMBL/GenBank/DDBJ databases">
        <title>Genomic Encyclopedia of Type Strains, Phase III (KMG-III): the genomes of soil and plant-associated and newly described type strains.</title>
        <authorList>
            <person name="Whitman W."/>
        </authorList>
    </citation>
    <scope>NUCLEOTIDE SEQUENCE [LARGE SCALE GENOMIC DNA]</scope>
    <source>
        <strain evidence="2 3">CECT 7378</strain>
    </source>
</reference>
<evidence type="ECO:0000313" key="3">
    <source>
        <dbReference type="Proteomes" id="UP000294656"/>
    </source>
</evidence>
<keyword evidence="3" id="KW-1185">Reference proteome</keyword>
<dbReference type="RefSeq" id="WP_133503160.1">
    <property type="nucleotide sequence ID" value="NZ_SNXC01000010.1"/>
</dbReference>
<name>A0A4V3CGT2_9GAMM</name>
<dbReference type="Gene3D" id="3.40.190.10">
    <property type="entry name" value="Periplasmic binding protein-like II"/>
    <property type="match status" value="2"/>
</dbReference>
<dbReference type="PANTHER" id="PTHR35841:SF1">
    <property type="entry name" value="PHOSPHONATES-BINDING PERIPLASMIC PROTEIN"/>
    <property type="match status" value="1"/>
</dbReference>
<proteinExistence type="predicted"/>
<evidence type="ECO:0000256" key="1">
    <source>
        <dbReference type="SAM" id="SignalP"/>
    </source>
</evidence>
<dbReference type="Pfam" id="PF12974">
    <property type="entry name" value="Phosphonate-bd"/>
    <property type="match status" value="1"/>
</dbReference>
<feature type="chain" id="PRO_5020695160" evidence="1">
    <location>
        <begin position="20"/>
        <end position="271"/>
    </location>
</feature>
<feature type="signal peptide" evidence="1">
    <location>
        <begin position="1"/>
        <end position="19"/>
    </location>
</feature>
<comment type="caution">
    <text evidence="2">The sequence shown here is derived from an EMBL/GenBank/DDBJ whole genome shotgun (WGS) entry which is preliminary data.</text>
</comment>
<dbReference type="OrthoDB" id="5343002at2"/>
<accession>A0A4V3CGT2</accession>
<keyword evidence="1" id="KW-0732">Signal</keyword>
<gene>
    <name evidence="2" type="ORF">DFP79_1366</name>
</gene>
<dbReference type="EMBL" id="SNXC01000010">
    <property type="protein sequence ID" value="TDO98942.1"/>
    <property type="molecule type" value="Genomic_DNA"/>
</dbReference>
<dbReference type="PANTHER" id="PTHR35841">
    <property type="entry name" value="PHOSPHONATES-BINDING PERIPLASMIC PROTEIN"/>
    <property type="match status" value="1"/>
</dbReference>
<evidence type="ECO:0000313" key="2">
    <source>
        <dbReference type="EMBL" id="TDO98942.1"/>
    </source>
</evidence>
<sequence length="271" mass="30229">MTIRILMMVSLLFSAVVSAQGLTFGVVPQQSAKKLAAKWSPVLKYISDASGVDIQFTTAKNIPEFEKRLLAGEYDLAYMNPYHYIVFHEKPGYEAVAKQKNKQIKGIVVVRKDSTINSLSELQDAQLAFPSPAAFAASILPRAQLAKDNIAFTPRYVSSHDSVYLNVSKGFFPAGGGVLRTFNNTSPEVRKQLKVLWTTQPYTSHAIAAHPRVAKEKVQKILQAMLQMNDDPQGIALLKTLNFKGLEEATNDRWDDIRGLNIHLLEHMIEE</sequence>
<dbReference type="SUPFAM" id="SSF53850">
    <property type="entry name" value="Periplasmic binding protein-like II"/>
    <property type="match status" value="1"/>
</dbReference>
<protein>
    <submittedName>
        <fullName evidence="2">Phosphonate transport system substrate-binding protein</fullName>
    </submittedName>
</protein>
<organism evidence="2 3">
    <name type="scientific">Marinomonas balearica</name>
    <dbReference type="NCBI Taxonomy" id="491947"/>
    <lineage>
        <taxon>Bacteria</taxon>
        <taxon>Pseudomonadati</taxon>
        <taxon>Pseudomonadota</taxon>
        <taxon>Gammaproteobacteria</taxon>
        <taxon>Oceanospirillales</taxon>
        <taxon>Oceanospirillaceae</taxon>
        <taxon>Marinomonas</taxon>
    </lineage>
</organism>
<dbReference type="Proteomes" id="UP000294656">
    <property type="component" value="Unassembled WGS sequence"/>
</dbReference>